<accession>A0AAW2YJC2</accession>
<evidence type="ECO:0000313" key="2">
    <source>
        <dbReference type="Proteomes" id="UP001431209"/>
    </source>
</evidence>
<proteinExistence type="predicted"/>
<evidence type="ECO:0000313" key="1">
    <source>
        <dbReference type="EMBL" id="KAL0477103.1"/>
    </source>
</evidence>
<organism evidence="1 2">
    <name type="scientific">Acrasis kona</name>
    <dbReference type="NCBI Taxonomy" id="1008807"/>
    <lineage>
        <taxon>Eukaryota</taxon>
        <taxon>Discoba</taxon>
        <taxon>Heterolobosea</taxon>
        <taxon>Tetramitia</taxon>
        <taxon>Eutetramitia</taxon>
        <taxon>Acrasidae</taxon>
        <taxon>Acrasis</taxon>
    </lineage>
</organism>
<protein>
    <submittedName>
        <fullName evidence="1">Uncharacterized protein</fullName>
    </submittedName>
</protein>
<dbReference type="EMBL" id="JAOPGA020000143">
    <property type="protein sequence ID" value="KAL0477103.1"/>
    <property type="molecule type" value="Genomic_DNA"/>
</dbReference>
<gene>
    <name evidence="1" type="ORF">AKO1_006247</name>
</gene>
<comment type="caution">
    <text evidence="1">The sequence shown here is derived from an EMBL/GenBank/DDBJ whole genome shotgun (WGS) entry which is preliminary data.</text>
</comment>
<keyword evidence="2" id="KW-1185">Reference proteome</keyword>
<dbReference type="AlphaFoldDB" id="A0AAW2YJC2"/>
<sequence>MSDIDNAQNQTSMNDIESKYHSEIEEFVYGNDKDQLVLECETFLSKFLEERGYSEWGDVNKEEKKNICLVMARIIVFKNTELSNPTWKATSDYFFNGVTVNVLCYEEYPTNIGEPYVQKWYFSCYFDGYTGRPHDLTKHIGWP</sequence>
<name>A0AAW2YJC2_9EUKA</name>
<reference evidence="1 2" key="1">
    <citation type="submission" date="2024-03" db="EMBL/GenBank/DDBJ databases">
        <title>The Acrasis kona genome and developmental transcriptomes reveal deep origins of eukaryotic multicellular pathways.</title>
        <authorList>
            <person name="Sheikh S."/>
            <person name="Fu C.-J."/>
            <person name="Brown M.W."/>
            <person name="Baldauf S.L."/>
        </authorList>
    </citation>
    <scope>NUCLEOTIDE SEQUENCE [LARGE SCALE GENOMIC DNA]</scope>
    <source>
        <strain evidence="1 2">ATCC MYA-3509</strain>
    </source>
</reference>
<dbReference type="Proteomes" id="UP001431209">
    <property type="component" value="Unassembled WGS sequence"/>
</dbReference>